<keyword evidence="3" id="KW-1185">Reference proteome</keyword>
<dbReference type="EMBL" id="SJPI01000002">
    <property type="protein sequence ID" value="TWT50665.1"/>
    <property type="molecule type" value="Genomic_DNA"/>
</dbReference>
<evidence type="ECO:0000313" key="3">
    <source>
        <dbReference type="Proteomes" id="UP000316598"/>
    </source>
</evidence>
<keyword evidence="1" id="KW-0812">Transmembrane</keyword>
<sequence>MSTQLAEQPWIVSIMLVALGVAAISAWLQTGKKPLAVIGGLCFLLIPGAFALASSWVTDREAVEAVIYEAAAAVEANDHQAAVAFIGDEKSKQMALAELPRFKFSMARVNRLDSIIVRDEGLPKTADVDMSVKVDVSGSRGGLQNVRVLRRLQLEFEKRGDEWVIINYRHLPVIGGPDQYTTSTR</sequence>
<comment type="caution">
    <text evidence="2">The sequence shown here is derived from an EMBL/GenBank/DDBJ whole genome shotgun (WGS) entry which is preliminary data.</text>
</comment>
<evidence type="ECO:0000256" key="1">
    <source>
        <dbReference type="SAM" id="Phobius"/>
    </source>
</evidence>
<keyword evidence="1" id="KW-1133">Transmembrane helix</keyword>
<feature type="transmembrane region" description="Helical" evidence="1">
    <location>
        <begin position="12"/>
        <end position="28"/>
    </location>
</feature>
<dbReference type="Proteomes" id="UP000316598">
    <property type="component" value="Unassembled WGS sequence"/>
</dbReference>
<reference evidence="2 3" key="1">
    <citation type="submission" date="2019-02" db="EMBL/GenBank/DDBJ databases">
        <title>Deep-cultivation of Planctomycetes and their phenomic and genomic characterization uncovers novel biology.</title>
        <authorList>
            <person name="Wiegand S."/>
            <person name="Jogler M."/>
            <person name="Boedeker C."/>
            <person name="Pinto D."/>
            <person name="Vollmers J."/>
            <person name="Rivas-Marin E."/>
            <person name="Kohn T."/>
            <person name="Peeters S.H."/>
            <person name="Heuer A."/>
            <person name="Rast P."/>
            <person name="Oberbeckmann S."/>
            <person name="Bunk B."/>
            <person name="Jeske O."/>
            <person name="Meyerdierks A."/>
            <person name="Storesund J.E."/>
            <person name="Kallscheuer N."/>
            <person name="Luecker S."/>
            <person name="Lage O.M."/>
            <person name="Pohl T."/>
            <person name="Merkel B.J."/>
            <person name="Hornburger P."/>
            <person name="Mueller R.-W."/>
            <person name="Bruemmer F."/>
            <person name="Labrenz M."/>
            <person name="Spormann A.M."/>
            <person name="Op Den Camp H."/>
            <person name="Overmann J."/>
            <person name="Amann R."/>
            <person name="Jetten M.S.M."/>
            <person name="Mascher T."/>
            <person name="Medema M.H."/>
            <person name="Devos D.P."/>
            <person name="Kaster A.-K."/>
            <person name="Ovreas L."/>
            <person name="Rohde M."/>
            <person name="Galperin M.Y."/>
            <person name="Jogler C."/>
        </authorList>
    </citation>
    <scope>NUCLEOTIDE SEQUENCE [LARGE SCALE GENOMIC DNA]</scope>
    <source>
        <strain evidence="2 3">Pla22</strain>
    </source>
</reference>
<evidence type="ECO:0008006" key="4">
    <source>
        <dbReference type="Google" id="ProtNLM"/>
    </source>
</evidence>
<dbReference type="OrthoDB" id="281279at2"/>
<gene>
    <name evidence="2" type="ORF">Pla22_34080</name>
</gene>
<accession>A0A5C5WKL5</accession>
<dbReference type="RefSeq" id="WP_146515852.1">
    <property type="nucleotide sequence ID" value="NZ_SJPI01000002.1"/>
</dbReference>
<keyword evidence="1" id="KW-0472">Membrane</keyword>
<protein>
    <recommendedName>
        <fullName evidence="4">DUF4440 domain-containing protein</fullName>
    </recommendedName>
</protein>
<organism evidence="2 3">
    <name type="scientific">Rubripirellula amarantea</name>
    <dbReference type="NCBI Taxonomy" id="2527999"/>
    <lineage>
        <taxon>Bacteria</taxon>
        <taxon>Pseudomonadati</taxon>
        <taxon>Planctomycetota</taxon>
        <taxon>Planctomycetia</taxon>
        <taxon>Pirellulales</taxon>
        <taxon>Pirellulaceae</taxon>
        <taxon>Rubripirellula</taxon>
    </lineage>
</organism>
<evidence type="ECO:0000313" key="2">
    <source>
        <dbReference type="EMBL" id="TWT50665.1"/>
    </source>
</evidence>
<proteinExistence type="predicted"/>
<feature type="transmembrane region" description="Helical" evidence="1">
    <location>
        <begin position="35"/>
        <end position="57"/>
    </location>
</feature>
<name>A0A5C5WKL5_9BACT</name>
<dbReference type="AlphaFoldDB" id="A0A5C5WKL5"/>